<dbReference type="EMBL" id="JAIZAY010000017">
    <property type="protein sequence ID" value="KAJ8026150.1"/>
    <property type="molecule type" value="Genomic_DNA"/>
</dbReference>
<name>A0A9Q1BGZ2_HOLLE</name>
<dbReference type="CDD" id="cd00637">
    <property type="entry name" value="7tm_classA_rhodopsin-like"/>
    <property type="match status" value="1"/>
</dbReference>
<dbReference type="OrthoDB" id="10071887at2759"/>
<dbReference type="GO" id="GO:0005886">
    <property type="term" value="C:plasma membrane"/>
    <property type="evidence" value="ECO:0007669"/>
    <property type="project" value="UniProtKB-SubCell"/>
</dbReference>
<dbReference type="Proteomes" id="UP001152320">
    <property type="component" value="Chromosome 17"/>
</dbReference>
<dbReference type="Pfam" id="PF00001">
    <property type="entry name" value="7tm_1"/>
    <property type="match status" value="1"/>
</dbReference>
<feature type="transmembrane region" description="Helical" evidence="9">
    <location>
        <begin position="190"/>
        <end position="208"/>
    </location>
</feature>
<keyword evidence="5" id="KW-0297">G-protein coupled receptor</keyword>
<feature type="transmembrane region" description="Helical" evidence="9">
    <location>
        <begin position="139"/>
        <end position="163"/>
    </location>
</feature>
<keyword evidence="4 9" id="KW-1133">Transmembrane helix</keyword>
<comment type="caution">
    <text evidence="11">The sequence shown here is derived from an EMBL/GenBank/DDBJ whole genome shotgun (WGS) entry which is preliminary data.</text>
</comment>
<evidence type="ECO:0000256" key="9">
    <source>
        <dbReference type="SAM" id="Phobius"/>
    </source>
</evidence>
<accession>A0A9Q1BGZ2</accession>
<keyword evidence="6 9" id="KW-0472">Membrane</keyword>
<feature type="transmembrane region" description="Helical" evidence="9">
    <location>
        <begin position="59"/>
        <end position="79"/>
    </location>
</feature>
<dbReference type="SUPFAM" id="SSF81321">
    <property type="entry name" value="Family A G protein-coupled receptor-like"/>
    <property type="match status" value="1"/>
</dbReference>
<keyword evidence="2" id="KW-1003">Cell membrane</keyword>
<gene>
    <name evidence="11" type="ORF">HOLleu_33910</name>
</gene>
<evidence type="ECO:0000256" key="7">
    <source>
        <dbReference type="ARBA" id="ARBA00023170"/>
    </source>
</evidence>
<organism evidence="11 12">
    <name type="scientific">Holothuria leucospilota</name>
    <name type="common">Black long sea cucumber</name>
    <name type="synonym">Mertensiothuria leucospilota</name>
    <dbReference type="NCBI Taxonomy" id="206669"/>
    <lineage>
        <taxon>Eukaryota</taxon>
        <taxon>Metazoa</taxon>
        <taxon>Echinodermata</taxon>
        <taxon>Eleutherozoa</taxon>
        <taxon>Echinozoa</taxon>
        <taxon>Holothuroidea</taxon>
        <taxon>Aspidochirotacea</taxon>
        <taxon>Aspidochirotida</taxon>
        <taxon>Holothuriidae</taxon>
        <taxon>Holothuria</taxon>
    </lineage>
</organism>
<dbReference type="PRINTS" id="PR00237">
    <property type="entry name" value="GPCRRHODOPSN"/>
</dbReference>
<sequence>MNLSPNRLNISEGNETIAWFSYFYASLFAVAIIVALVGNALVISSFILSKKLRTKTNYFVLNLAVADLFTAVVMVFFIYTTLVKVDPTHASNVCITQFMTARFFTSYSLQTLALIAINRWVLTTRSANTYKKIYRRRHIAIMILFSFAFSLGVSITPVLRGYFKYSFNERFHFCSIIRNSEVNFMVRLSLLPYFILMVVTILCCYGSIFKQYRSSQMKVGTTSTGVWTLSR</sequence>
<dbReference type="AlphaFoldDB" id="A0A9Q1BGZ2"/>
<feature type="domain" description="G-protein coupled receptors family 1 profile" evidence="10">
    <location>
        <begin position="38"/>
        <end position="231"/>
    </location>
</feature>
<evidence type="ECO:0000256" key="2">
    <source>
        <dbReference type="ARBA" id="ARBA00022475"/>
    </source>
</evidence>
<dbReference type="InterPro" id="IPR000276">
    <property type="entry name" value="GPCR_Rhodpsn"/>
</dbReference>
<evidence type="ECO:0000256" key="4">
    <source>
        <dbReference type="ARBA" id="ARBA00022989"/>
    </source>
</evidence>
<comment type="subcellular location">
    <subcellularLocation>
        <location evidence="1">Cell membrane</location>
        <topology evidence="1">Multi-pass membrane protein</topology>
    </subcellularLocation>
</comment>
<dbReference type="PANTHER" id="PTHR24228:SF72">
    <property type="entry name" value="G-PROTEIN COUPLED RECEPTORS FAMILY 1 PROFILE DOMAIN-CONTAINING PROTEIN"/>
    <property type="match status" value="1"/>
</dbReference>
<keyword evidence="7 11" id="KW-0675">Receptor</keyword>
<evidence type="ECO:0000313" key="12">
    <source>
        <dbReference type="Proteomes" id="UP001152320"/>
    </source>
</evidence>
<proteinExistence type="predicted"/>
<dbReference type="InterPro" id="IPR017452">
    <property type="entry name" value="GPCR_Rhodpsn_7TM"/>
</dbReference>
<keyword evidence="3 9" id="KW-0812">Transmembrane</keyword>
<feature type="transmembrane region" description="Helical" evidence="9">
    <location>
        <begin position="20"/>
        <end position="47"/>
    </location>
</feature>
<dbReference type="PROSITE" id="PS50262">
    <property type="entry name" value="G_PROTEIN_RECEP_F1_2"/>
    <property type="match status" value="1"/>
</dbReference>
<dbReference type="PANTHER" id="PTHR24228">
    <property type="entry name" value="B2 BRADYKININ RECEPTOR/ANGIOTENSIN II RECEPTOR"/>
    <property type="match status" value="1"/>
</dbReference>
<reference evidence="11" key="1">
    <citation type="submission" date="2021-10" db="EMBL/GenBank/DDBJ databases">
        <title>Tropical sea cucumber genome reveals ecological adaptation and Cuvierian tubules defense mechanism.</title>
        <authorList>
            <person name="Chen T."/>
        </authorList>
    </citation>
    <scope>NUCLEOTIDE SEQUENCE</scope>
    <source>
        <strain evidence="11">Nanhai2018</strain>
        <tissue evidence="11">Muscle</tissue>
    </source>
</reference>
<evidence type="ECO:0000256" key="6">
    <source>
        <dbReference type="ARBA" id="ARBA00023136"/>
    </source>
</evidence>
<protein>
    <submittedName>
        <fullName evidence="11">G-protein coupled receptor moody</fullName>
    </submittedName>
</protein>
<evidence type="ECO:0000256" key="3">
    <source>
        <dbReference type="ARBA" id="ARBA00022692"/>
    </source>
</evidence>
<dbReference type="GO" id="GO:0004930">
    <property type="term" value="F:G protein-coupled receptor activity"/>
    <property type="evidence" value="ECO:0007669"/>
    <property type="project" value="UniProtKB-KW"/>
</dbReference>
<dbReference type="Gene3D" id="1.20.1070.10">
    <property type="entry name" value="Rhodopsin 7-helix transmembrane proteins"/>
    <property type="match status" value="1"/>
</dbReference>
<evidence type="ECO:0000256" key="5">
    <source>
        <dbReference type="ARBA" id="ARBA00023040"/>
    </source>
</evidence>
<evidence type="ECO:0000256" key="1">
    <source>
        <dbReference type="ARBA" id="ARBA00004651"/>
    </source>
</evidence>
<evidence type="ECO:0000313" key="11">
    <source>
        <dbReference type="EMBL" id="KAJ8026150.1"/>
    </source>
</evidence>
<evidence type="ECO:0000259" key="10">
    <source>
        <dbReference type="PROSITE" id="PS50262"/>
    </source>
</evidence>
<feature type="transmembrane region" description="Helical" evidence="9">
    <location>
        <begin position="99"/>
        <end position="118"/>
    </location>
</feature>
<keyword evidence="12" id="KW-1185">Reference proteome</keyword>
<evidence type="ECO:0000256" key="8">
    <source>
        <dbReference type="ARBA" id="ARBA00023224"/>
    </source>
</evidence>
<keyword evidence="8" id="KW-0807">Transducer</keyword>